<organism evidence="1 2">
    <name type="scientific">Willisornis vidua</name>
    <name type="common">Xingu scale-backed antbird</name>
    <dbReference type="NCBI Taxonomy" id="1566151"/>
    <lineage>
        <taxon>Eukaryota</taxon>
        <taxon>Metazoa</taxon>
        <taxon>Chordata</taxon>
        <taxon>Craniata</taxon>
        <taxon>Vertebrata</taxon>
        <taxon>Euteleostomi</taxon>
        <taxon>Archelosauria</taxon>
        <taxon>Archosauria</taxon>
        <taxon>Dinosauria</taxon>
        <taxon>Saurischia</taxon>
        <taxon>Theropoda</taxon>
        <taxon>Coelurosauria</taxon>
        <taxon>Aves</taxon>
        <taxon>Neognathae</taxon>
        <taxon>Neoaves</taxon>
        <taxon>Telluraves</taxon>
        <taxon>Australaves</taxon>
        <taxon>Passeriformes</taxon>
        <taxon>Thamnophilidae</taxon>
        <taxon>Willisornis</taxon>
    </lineage>
</organism>
<accession>A0ABQ9CT93</accession>
<keyword evidence="2" id="KW-1185">Reference proteome</keyword>
<sequence length="179" mass="20545">MYQQSAQVAKKASGILACIRNSVASRTREEILLLYPVLVRPHLESWAQFWAPQFRKGIEVLEQVQRRAKKLVKGLECMSYEKQLREQGLFSLKKRVQGRPYVVGSPWVNARCPPSCSITPLPSWTGQRASSLRHDLIKCGKYIHEEAIAGAVEIVHPLIVSKRLKQIKFQMEKYGNFWP</sequence>
<gene>
    <name evidence="1" type="ORF">WISP_118047</name>
</gene>
<protein>
    <submittedName>
        <fullName evidence="1">Uncharacterized protein</fullName>
    </submittedName>
</protein>
<dbReference type="PANTHER" id="PTHR33332">
    <property type="entry name" value="REVERSE TRANSCRIPTASE DOMAIN-CONTAINING PROTEIN"/>
    <property type="match status" value="1"/>
</dbReference>
<proteinExistence type="predicted"/>
<evidence type="ECO:0000313" key="1">
    <source>
        <dbReference type="EMBL" id="KAJ7408831.1"/>
    </source>
</evidence>
<dbReference type="Proteomes" id="UP001145742">
    <property type="component" value="Unassembled WGS sequence"/>
</dbReference>
<reference evidence="1" key="1">
    <citation type="submission" date="2019-10" db="EMBL/GenBank/DDBJ databases">
        <authorList>
            <person name="Soares A.E.R."/>
            <person name="Aleixo A."/>
            <person name="Schneider P."/>
            <person name="Miyaki C.Y."/>
            <person name="Schneider M.P."/>
            <person name="Mello C."/>
            <person name="Vasconcelos A.T.R."/>
        </authorList>
    </citation>
    <scope>NUCLEOTIDE SEQUENCE</scope>
    <source>
        <tissue evidence="1">Muscle</tissue>
    </source>
</reference>
<dbReference type="EMBL" id="WHWB01034514">
    <property type="protein sequence ID" value="KAJ7408831.1"/>
    <property type="molecule type" value="Genomic_DNA"/>
</dbReference>
<evidence type="ECO:0000313" key="2">
    <source>
        <dbReference type="Proteomes" id="UP001145742"/>
    </source>
</evidence>
<name>A0ABQ9CT93_9PASS</name>
<comment type="caution">
    <text evidence="1">The sequence shown here is derived from an EMBL/GenBank/DDBJ whole genome shotgun (WGS) entry which is preliminary data.</text>
</comment>